<organism evidence="3 4">
    <name type="scientific">Corynebacterium suedekumii</name>
    <dbReference type="NCBI Taxonomy" id="3049801"/>
    <lineage>
        <taxon>Bacteria</taxon>
        <taxon>Bacillati</taxon>
        <taxon>Actinomycetota</taxon>
        <taxon>Actinomycetes</taxon>
        <taxon>Mycobacteriales</taxon>
        <taxon>Corynebacteriaceae</taxon>
        <taxon>Corynebacterium</taxon>
    </lineage>
</organism>
<dbReference type="EMBL" id="CP126970">
    <property type="protein sequence ID" value="WIM69233.1"/>
    <property type="molecule type" value="Genomic_DNA"/>
</dbReference>
<evidence type="ECO:0000313" key="3">
    <source>
        <dbReference type="EMBL" id="WIM69233.1"/>
    </source>
</evidence>
<accession>A0ABY8VKP2</accession>
<feature type="transmembrane region" description="Helical" evidence="2">
    <location>
        <begin position="6"/>
        <end position="23"/>
    </location>
</feature>
<evidence type="ECO:0000256" key="1">
    <source>
        <dbReference type="SAM" id="MobiDB-lite"/>
    </source>
</evidence>
<proteinExistence type="predicted"/>
<evidence type="ECO:0000313" key="4">
    <source>
        <dbReference type="Proteomes" id="UP001238805"/>
    </source>
</evidence>
<name>A0ABY8VKP2_9CORY</name>
<reference evidence="3 4" key="1">
    <citation type="submission" date="2023-05" db="EMBL/GenBank/DDBJ databases">
        <title>Corynebacterium suedekumii sp. nov. and Corynebacterium breve sp. nov. isolated from raw cow's milk.</title>
        <authorList>
            <person name="Baer M.K."/>
            <person name="Mehl L."/>
            <person name="Hellmuth R."/>
            <person name="Marke G."/>
            <person name="Lipski A."/>
        </authorList>
    </citation>
    <scope>NUCLEOTIDE SEQUENCE [LARGE SCALE GENOMIC DNA]</scope>
    <source>
        <strain evidence="3 4">LM112</strain>
    </source>
</reference>
<protein>
    <recommendedName>
        <fullName evidence="5">Secreted protein</fullName>
    </recommendedName>
</protein>
<feature type="compositionally biased region" description="Basic and acidic residues" evidence="1">
    <location>
        <begin position="141"/>
        <end position="153"/>
    </location>
</feature>
<evidence type="ECO:0000256" key="2">
    <source>
        <dbReference type="SAM" id="Phobius"/>
    </source>
</evidence>
<gene>
    <name evidence="3" type="ORF">QP029_08040</name>
</gene>
<keyword evidence="2" id="KW-0812">Transmembrane</keyword>
<keyword evidence="4" id="KW-1185">Reference proteome</keyword>
<evidence type="ECO:0008006" key="5">
    <source>
        <dbReference type="Google" id="ProtNLM"/>
    </source>
</evidence>
<feature type="region of interest" description="Disordered" evidence="1">
    <location>
        <begin position="107"/>
        <end position="153"/>
    </location>
</feature>
<dbReference type="Proteomes" id="UP001238805">
    <property type="component" value="Chromosome"/>
</dbReference>
<sequence length="153" mass="17177">MSFDVADLLGFAGGVLSAYLLYLGTKVKVKSDKEASLPDGWENLTGAMQDFFEAQLEERDRAIAEDRVRIAELEARDEERGEYLGWVTQIMRGIESWAAREGLTLPPPRVSDGLCVRDSPHTKEMNQNDYRGTTKPRRLRKDQSDRGKAAGQS</sequence>
<dbReference type="RefSeq" id="WP_284873828.1">
    <property type="nucleotide sequence ID" value="NZ_CP126970.1"/>
</dbReference>
<keyword evidence="2" id="KW-1133">Transmembrane helix</keyword>
<keyword evidence="2" id="KW-0472">Membrane</keyword>